<keyword evidence="1" id="KW-0472">Membrane</keyword>
<comment type="caution">
    <text evidence="2">The sequence shown here is derived from an EMBL/GenBank/DDBJ whole genome shotgun (WGS) entry which is preliminary data.</text>
</comment>
<reference evidence="2 3" key="1">
    <citation type="journal article" date="2019" name="Int. J. Syst. Evol. Microbiol.">
        <title>The Global Catalogue of Microorganisms (GCM) 10K type strain sequencing project: providing services to taxonomists for standard genome sequencing and annotation.</title>
        <authorList>
            <consortium name="The Broad Institute Genomics Platform"/>
            <consortium name="The Broad Institute Genome Sequencing Center for Infectious Disease"/>
            <person name="Wu L."/>
            <person name="Ma J."/>
        </authorList>
    </citation>
    <scope>NUCLEOTIDE SEQUENCE [LARGE SCALE GENOMIC DNA]</scope>
    <source>
        <strain evidence="2 3">JCM 14549</strain>
    </source>
</reference>
<protein>
    <recommendedName>
        <fullName evidence="4">Integral membrane protein</fullName>
    </recommendedName>
</protein>
<keyword evidence="1" id="KW-1133">Transmembrane helix</keyword>
<feature type="transmembrane region" description="Helical" evidence="1">
    <location>
        <begin position="21"/>
        <end position="41"/>
    </location>
</feature>
<feature type="transmembrane region" description="Helical" evidence="1">
    <location>
        <begin position="91"/>
        <end position="114"/>
    </location>
</feature>
<keyword evidence="3" id="KW-1185">Reference proteome</keyword>
<evidence type="ECO:0000256" key="1">
    <source>
        <dbReference type="SAM" id="Phobius"/>
    </source>
</evidence>
<evidence type="ECO:0000313" key="3">
    <source>
        <dbReference type="Proteomes" id="UP001403094"/>
    </source>
</evidence>
<gene>
    <name evidence="2" type="ORF">GCM10009757_01470</name>
</gene>
<organism evidence="2 3">
    <name type="scientific">Streptomyces cheonanensis</name>
    <dbReference type="NCBI Taxonomy" id="312720"/>
    <lineage>
        <taxon>Bacteria</taxon>
        <taxon>Bacillati</taxon>
        <taxon>Actinomycetota</taxon>
        <taxon>Actinomycetes</taxon>
        <taxon>Kitasatosporales</taxon>
        <taxon>Streptomycetaceae</taxon>
        <taxon>Streptomyces</taxon>
    </lineage>
</organism>
<name>A0ABN2UTR6_9ACTN</name>
<dbReference type="Proteomes" id="UP001403094">
    <property type="component" value="Unassembled WGS sequence"/>
</dbReference>
<sequence length="149" mass="15984">MRFPADRAARSYGAPVTATELLPIIALFSLVTVEFGGHALLRFITVDRTELGPAREQFFRAGHAHAGVLLILSLAYFLYLDRTDWGGFLQWLFGIMLLAGVLAQSGGFFLHLVAGAPERTTPGTHLTRLGALLIAAALIALGIGLIQAL</sequence>
<feature type="transmembrane region" description="Helical" evidence="1">
    <location>
        <begin position="126"/>
        <end position="146"/>
    </location>
</feature>
<feature type="transmembrane region" description="Helical" evidence="1">
    <location>
        <begin position="61"/>
        <end position="79"/>
    </location>
</feature>
<dbReference type="EMBL" id="BAAANQ010000001">
    <property type="protein sequence ID" value="GAA2040107.1"/>
    <property type="molecule type" value="Genomic_DNA"/>
</dbReference>
<evidence type="ECO:0000313" key="2">
    <source>
        <dbReference type="EMBL" id="GAA2040107.1"/>
    </source>
</evidence>
<proteinExistence type="predicted"/>
<accession>A0ABN2UTR6</accession>
<keyword evidence="1" id="KW-0812">Transmembrane</keyword>
<evidence type="ECO:0008006" key="4">
    <source>
        <dbReference type="Google" id="ProtNLM"/>
    </source>
</evidence>